<evidence type="ECO:0000313" key="2">
    <source>
        <dbReference type="Proteomes" id="UP001153069"/>
    </source>
</evidence>
<dbReference type="Proteomes" id="UP001153069">
    <property type="component" value="Unassembled WGS sequence"/>
</dbReference>
<sequence>MTPPTKKAKTEDIPEDTSGMALKEKALKLTGLDSELIDKLFAHGHRSILETMVAQAETIQSQSKKINNESKRRLIEDCPSMKLNLLGEKTSHTGKSKHDGAVSRVFPGTVLESEYDDTALGNSSHLLMKFGCHINTSASTGSVDVITESDFSSLIAAALNDAKELAEAATRRKFSVHHEFSLWSDRPDHLVVFAEGTRDPILAVEDKEPFATHDDKIPPPVLGQVFDYLMELRCLGHSAPFCVLSTFESSWMFWEDQEASNEIVKKKYKLAKQVPPVSPTQQPTTQEMTQSPQDLVADNGKAVTESVFADDSYNRNSLLMQSQKYGFKQLVPLLYTAILCGLARNPSARPKTLFDRKFYTGPALKLWNSGISNSKWVQQLKIVVGAQQEQ</sequence>
<gene>
    <name evidence="1" type="ORF">SEMRO_1045_G234970.1</name>
</gene>
<keyword evidence="2" id="KW-1185">Reference proteome</keyword>
<dbReference type="AlphaFoldDB" id="A0A9N8EE40"/>
<reference evidence="1" key="1">
    <citation type="submission" date="2020-06" db="EMBL/GenBank/DDBJ databases">
        <authorList>
            <consortium name="Plant Systems Biology data submission"/>
        </authorList>
    </citation>
    <scope>NUCLEOTIDE SEQUENCE</scope>
    <source>
        <strain evidence="1">D6</strain>
    </source>
</reference>
<protein>
    <submittedName>
        <fullName evidence="1">Uncharacterized protein</fullName>
    </submittedName>
</protein>
<dbReference type="EMBL" id="CAICTM010001043">
    <property type="protein sequence ID" value="CAB9519771.1"/>
    <property type="molecule type" value="Genomic_DNA"/>
</dbReference>
<accession>A0A9N8EE40</accession>
<name>A0A9N8EE40_9STRA</name>
<organism evidence="1 2">
    <name type="scientific">Seminavis robusta</name>
    <dbReference type="NCBI Taxonomy" id="568900"/>
    <lineage>
        <taxon>Eukaryota</taxon>
        <taxon>Sar</taxon>
        <taxon>Stramenopiles</taxon>
        <taxon>Ochrophyta</taxon>
        <taxon>Bacillariophyta</taxon>
        <taxon>Bacillariophyceae</taxon>
        <taxon>Bacillariophycidae</taxon>
        <taxon>Naviculales</taxon>
        <taxon>Naviculaceae</taxon>
        <taxon>Seminavis</taxon>
    </lineage>
</organism>
<proteinExistence type="predicted"/>
<comment type="caution">
    <text evidence="1">The sequence shown here is derived from an EMBL/GenBank/DDBJ whole genome shotgun (WGS) entry which is preliminary data.</text>
</comment>
<evidence type="ECO:0000313" key="1">
    <source>
        <dbReference type="EMBL" id="CAB9519771.1"/>
    </source>
</evidence>